<geneLocation type="mitochondrion" evidence="12"/>
<protein>
    <recommendedName>
        <fullName evidence="3">NADH-ubiquinone oxidoreductase chain 4L</fullName>
    </recommendedName>
    <alternativeName>
        <fullName evidence="9">NADH dehydrogenase subunit 4L</fullName>
    </alternativeName>
</protein>
<name>A0A343UQT7_9HEMI</name>
<dbReference type="AlphaFoldDB" id="A0A343UQT7"/>
<feature type="transmembrane region" description="Helical" evidence="11">
    <location>
        <begin position="56"/>
        <end position="79"/>
    </location>
</feature>
<keyword evidence="5" id="KW-1278">Translocase</keyword>
<evidence type="ECO:0000256" key="7">
    <source>
        <dbReference type="ARBA" id="ARBA00023027"/>
    </source>
</evidence>
<dbReference type="EMBL" id="MG216927">
    <property type="protein sequence ID" value="AVF97062.1"/>
    <property type="molecule type" value="Genomic_DNA"/>
</dbReference>
<dbReference type="CTD" id="4539"/>
<evidence type="ECO:0000313" key="12">
    <source>
        <dbReference type="EMBL" id="AVF97062.1"/>
    </source>
</evidence>
<evidence type="ECO:0000256" key="11">
    <source>
        <dbReference type="SAM" id="Phobius"/>
    </source>
</evidence>
<dbReference type="GO" id="GO:0008137">
    <property type="term" value="F:NADH dehydrogenase (ubiquinone) activity"/>
    <property type="evidence" value="ECO:0007669"/>
    <property type="project" value="UniProtKB-EC"/>
</dbReference>
<keyword evidence="8 11" id="KW-0472">Membrane</keyword>
<evidence type="ECO:0000256" key="6">
    <source>
        <dbReference type="ARBA" id="ARBA00022989"/>
    </source>
</evidence>
<evidence type="ECO:0000256" key="3">
    <source>
        <dbReference type="ARBA" id="ARBA00016612"/>
    </source>
</evidence>
<dbReference type="GeneID" id="36278741"/>
<accession>A0A343UQT7</accession>
<keyword evidence="4 11" id="KW-0812">Transmembrane</keyword>
<evidence type="ECO:0000256" key="9">
    <source>
        <dbReference type="ARBA" id="ARBA00031586"/>
    </source>
</evidence>
<dbReference type="RefSeq" id="YP_009470631.1">
    <property type="nucleotide sequence ID" value="NC_037225.1"/>
</dbReference>
<comment type="catalytic activity">
    <reaction evidence="10">
        <text>a ubiquinone + NADH + 5 H(+)(in) = a ubiquinol + NAD(+) + 4 H(+)(out)</text>
        <dbReference type="Rhea" id="RHEA:29091"/>
        <dbReference type="Rhea" id="RHEA-COMP:9565"/>
        <dbReference type="Rhea" id="RHEA-COMP:9566"/>
        <dbReference type="ChEBI" id="CHEBI:15378"/>
        <dbReference type="ChEBI" id="CHEBI:16389"/>
        <dbReference type="ChEBI" id="CHEBI:17976"/>
        <dbReference type="ChEBI" id="CHEBI:57540"/>
        <dbReference type="ChEBI" id="CHEBI:57945"/>
        <dbReference type="EC" id="7.1.1.2"/>
    </reaction>
</comment>
<keyword evidence="12" id="KW-0496">Mitochondrion</keyword>
<dbReference type="GO" id="GO:0016020">
    <property type="term" value="C:membrane"/>
    <property type="evidence" value="ECO:0007669"/>
    <property type="project" value="UniProtKB-SubCell"/>
</dbReference>
<dbReference type="InterPro" id="IPR039428">
    <property type="entry name" value="NUOK/Mnh_C1-like"/>
</dbReference>
<organism evidence="12">
    <name type="scientific">Mycopsylla proxima</name>
    <dbReference type="NCBI Taxonomy" id="1681221"/>
    <lineage>
        <taxon>Eukaryota</taxon>
        <taxon>Metazoa</taxon>
        <taxon>Ecdysozoa</taxon>
        <taxon>Arthropoda</taxon>
        <taxon>Hexapoda</taxon>
        <taxon>Insecta</taxon>
        <taxon>Pterygota</taxon>
        <taxon>Neoptera</taxon>
        <taxon>Paraneoptera</taxon>
        <taxon>Hemiptera</taxon>
        <taxon>Sternorrhyncha</taxon>
        <taxon>Psylloidea</taxon>
        <taxon>Carsidaridae</taxon>
        <taxon>Homotominae</taxon>
        <taxon>Mycopsylla</taxon>
    </lineage>
</organism>
<evidence type="ECO:0000256" key="1">
    <source>
        <dbReference type="ARBA" id="ARBA00004141"/>
    </source>
</evidence>
<sequence>MMVTLSCFMMLYFGLKMFYMNKDHILMILMVLEYLSLVILLLFINLLFIYLFDMMIIVYFLVVMVCEAVLGLVLLTLFIRSHGSDYTKSMVLLLC</sequence>
<evidence type="ECO:0000256" key="2">
    <source>
        <dbReference type="ARBA" id="ARBA00010519"/>
    </source>
</evidence>
<dbReference type="Gene3D" id="1.10.287.3510">
    <property type="match status" value="1"/>
</dbReference>
<evidence type="ECO:0000256" key="5">
    <source>
        <dbReference type="ARBA" id="ARBA00022967"/>
    </source>
</evidence>
<keyword evidence="6 11" id="KW-1133">Transmembrane helix</keyword>
<evidence type="ECO:0000256" key="10">
    <source>
        <dbReference type="ARBA" id="ARBA00049551"/>
    </source>
</evidence>
<dbReference type="Pfam" id="PF00420">
    <property type="entry name" value="Oxidored_q2"/>
    <property type="match status" value="1"/>
</dbReference>
<gene>
    <name evidence="12" type="primary">ND4L</name>
</gene>
<feature type="transmembrane region" description="Helical" evidence="11">
    <location>
        <begin position="25"/>
        <end position="50"/>
    </location>
</feature>
<evidence type="ECO:0000256" key="8">
    <source>
        <dbReference type="ARBA" id="ARBA00023136"/>
    </source>
</evidence>
<proteinExistence type="inferred from homology"/>
<keyword evidence="7" id="KW-0520">NAD</keyword>
<comment type="similarity">
    <text evidence="2">Belongs to the complex I subunit 4L family.</text>
</comment>
<comment type="subcellular location">
    <subcellularLocation>
        <location evidence="1">Membrane</location>
        <topology evidence="1">Multi-pass membrane protein</topology>
    </subcellularLocation>
</comment>
<evidence type="ECO:0000256" key="4">
    <source>
        <dbReference type="ARBA" id="ARBA00022692"/>
    </source>
</evidence>
<reference evidence="12" key="1">
    <citation type="submission" date="2017-10" db="EMBL/GenBank/DDBJ databases">
        <title>Complete mitochondrial genomes of Mycopsylla fici and Mycopsylla proxima (Hemiptera: Sternorrhyncha: Psylloidea: Homotomidae), with a phylogeny of the suborder Sternorrhyncha.</title>
        <authorList>
            <person name="Duan X.-Y."/>
            <person name="Wu Y."/>
            <person name="Qian Z.-Q."/>
        </authorList>
    </citation>
    <scope>NUCLEOTIDE SEQUENCE</scope>
</reference>